<proteinExistence type="predicted"/>
<feature type="repeat" description="ANK" evidence="3">
    <location>
        <begin position="107"/>
        <end position="139"/>
    </location>
</feature>
<dbReference type="InterPro" id="IPR036770">
    <property type="entry name" value="Ankyrin_rpt-contain_sf"/>
</dbReference>
<sequence>MGASAATQCAADLREDRISCAEGLRDAADKLGKCQMPMPPRCDVLEECILDKPVGLTDQECLEVRLVQAVIRGDVADVQQALKQGAHVNTTAGLSINMGDVVSYPMRQTTPLMRACALGHTDVVDVLLQARADHWRHDSKGWTPLCHALGAGEFDIARTLLERSRTAVERQKLTAQKLQKELLELCEESAGPDAAAALKKEFAPGGLLAKDLRKV</sequence>
<dbReference type="SUPFAM" id="SSF48403">
    <property type="entry name" value="Ankyrin repeat"/>
    <property type="match status" value="1"/>
</dbReference>
<dbReference type="EMBL" id="HBGW01023979">
    <property type="protein sequence ID" value="CAD9539203.1"/>
    <property type="molecule type" value="Transcribed_RNA"/>
</dbReference>
<dbReference type="AlphaFoldDB" id="A0A7S2J6K4"/>
<dbReference type="Gene3D" id="1.25.40.20">
    <property type="entry name" value="Ankyrin repeat-containing domain"/>
    <property type="match status" value="1"/>
</dbReference>
<protein>
    <submittedName>
        <fullName evidence="5">Uncharacterized protein</fullName>
    </submittedName>
</protein>
<keyword evidence="4" id="KW-0175">Coiled coil</keyword>
<keyword evidence="2 3" id="KW-0040">ANK repeat</keyword>
<reference evidence="5" key="1">
    <citation type="submission" date="2021-01" db="EMBL/GenBank/DDBJ databases">
        <authorList>
            <person name="Corre E."/>
            <person name="Pelletier E."/>
            <person name="Niang G."/>
            <person name="Scheremetjew M."/>
            <person name="Finn R."/>
            <person name="Kale V."/>
            <person name="Holt S."/>
            <person name="Cochrane G."/>
            <person name="Meng A."/>
            <person name="Brown T."/>
            <person name="Cohen L."/>
        </authorList>
    </citation>
    <scope>NUCLEOTIDE SEQUENCE</scope>
    <source>
        <strain evidence="5">RCC3387</strain>
    </source>
</reference>
<dbReference type="Pfam" id="PF12796">
    <property type="entry name" value="Ank_2"/>
    <property type="match status" value="1"/>
</dbReference>
<keyword evidence="1" id="KW-0677">Repeat</keyword>
<evidence type="ECO:0000256" key="1">
    <source>
        <dbReference type="ARBA" id="ARBA00022737"/>
    </source>
</evidence>
<evidence type="ECO:0000256" key="2">
    <source>
        <dbReference type="ARBA" id="ARBA00023043"/>
    </source>
</evidence>
<feature type="coiled-coil region" evidence="4">
    <location>
        <begin position="161"/>
        <end position="188"/>
    </location>
</feature>
<dbReference type="PANTHER" id="PTHR24171">
    <property type="entry name" value="ANKYRIN REPEAT DOMAIN-CONTAINING PROTEIN 39-RELATED"/>
    <property type="match status" value="1"/>
</dbReference>
<dbReference type="PROSITE" id="PS50297">
    <property type="entry name" value="ANK_REP_REGION"/>
    <property type="match status" value="1"/>
</dbReference>
<organism evidence="5">
    <name type="scientific">Zooxanthella nutricula</name>
    <dbReference type="NCBI Taxonomy" id="1333877"/>
    <lineage>
        <taxon>Eukaryota</taxon>
        <taxon>Sar</taxon>
        <taxon>Alveolata</taxon>
        <taxon>Dinophyceae</taxon>
        <taxon>Peridiniales</taxon>
        <taxon>Peridiniales incertae sedis</taxon>
        <taxon>Zooxanthella</taxon>
    </lineage>
</organism>
<gene>
    <name evidence="5" type="ORF">BRAN1462_LOCUS15216</name>
</gene>
<dbReference type="SMART" id="SM00248">
    <property type="entry name" value="ANK"/>
    <property type="match status" value="2"/>
</dbReference>
<evidence type="ECO:0000256" key="3">
    <source>
        <dbReference type="PROSITE-ProRule" id="PRU00023"/>
    </source>
</evidence>
<accession>A0A7S2J6K4</accession>
<evidence type="ECO:0000313" key="5">
    <source>
        <dbReference type="EMBL" id="CAD9539203.1"/>
    </source>
</evidence>
<evidence type="ECO:0000256" key="4">
    <source>
        <dbReference type="SAM" id="Coils"/>
    </source>
</evidence>
<name>A0A7S2J6K4_9DINO</name>
<dbReference type="PROSITE" id="PS50088">
    <property type="entry name" value="ANK_REPEAT"/>
    <property type="match status" value="1"/>
</dbReference>
<dbReference type="InterPro" id="IPR002110">
    <property type="entry name" value="Ankyrin_rpt"/>
</dbReference>